<dbReference type="OrthoDB" id="424667at2759"/>
<reference evidence="2" key="2">
    <citation type="submission" date="2024-04" db="EMBL/GenBank/DDBJ databases">
        <authorList>
            <person name="Chen Y."/>
            <person name="Shah S."/>
            <person name="Dougan E. K."/>
            <person name="Thang M."/>
            <person name="Chan C."/>
        </authorList>
    </citation>
    <scope>NUCLEOTIDE SEQUENCE [LARGE SCALE GENOMIC DNA]</scope>
</reference>
<sequence>MLASPAYQKQCLTSPVQPSIIWGCGFSVIHVLQGAPISPGLFALNCGLLYTYHALQCPMEALHGRRSLLHNIAAGGLVGAWGVQQGLLGVPLLARGRRADDGVPLHAVAVAPKFYSCTKLLT</sequence>
<dbReference type="EMBL" id="CAMXCT020003693">
    <property type="protein sequence ID" value="CAL1159173.1"/>
    <property type="molecule type" value="Genomic_DNA"/>
</dbReference>
<accession>A0A9P1D7S2</accession>
<protein>
    <submittedName>
        <fullName evidence="3">Peptidase S54 rhomboid domain-containing protein</fullName>
    </submittedName>
</protein>
<evidence type="ECO:0000313" key="4">
    <source>
        <dbReference type="Proteomes" id="UP001152797"/>
    </source>
</evidence>
<dbReference type="EMBL" id="CAMXCT010003693">
    <property type="protein sequence ID" value="CAI4005798.1"/>
    <property type="molecule type" value="Genomic_DNA"/>
</dbReference>
<keyword evidence="4" id="KW-1185">Reference proteome</keyword>
<gene>
    <name evidence="1" type="ORF">C1SCF055_LOCUS31491</name>
</gene>
<dbReference type="AlphaFoldDB" id="A0A9P1D7S2"/>
<comment type="caution">
    <text evidence="1">The sequence shown here is derived from an EMBL/GenBank/DDBJ whole genome shotgun (WGS) entry which is preliminary data.</text>
</comment>
<reference evidence="1" key="1">
    <citation type="submission" date="2022-10" db="EMBL/GenBank/DDBJ databases">
        <authorList>
            <person name="Chen Y."/>
            <person name="Dougan E. K."/>
            <person name="Chan C."/>
            <person name="Rhodes N."/>
            <person name="Thang M."/>
        </authorList>
    </citation>
    <scope>NUCLEOTIDE SEQUENCE</scope>
</reference>
<organism evidence="1">
    <name type="scientific">Cladocopium goreaui</name>
    <dbReference type="NCBI Taxonomy" id="2562237"/>
    <lineage>
        <taxon>Eukaryota</taxon>
        <taxon>Sar</taxon>
        <taxon>Alveolata</taxon>
        <taxon>Dinophyceae</taxon>
        <taxon>Suessiales</taxon>
        <taxon>Symbiodiniaceae</taxon>
        <taxon>Cladocopium</taxon>
    </lineage>
</organism>
<proteinExistence type="predicted"/>
<dbReference type="EMBL" id="CAMXCT030003693">
    <property type="protein sequence ID" value="CAL4793110.1"/>
    <property type="molecule type" value="Genomic_DNA"/>
</dbReference>
<evidence type="ECO:0000313" key="1">
    <source>
        <dbReference type="EMBL" id="CAI4005798.1"/>
    </source>
</evidence>
<evidence type="ECO:0000313" key="2">
    <source>
        <dbReference type="EMBL" id="CAL1159173.1"/>
    </source>
</evidence>
<dbReference type="Proteomes" id="UP001152797">
    <property type="component" value="Unassembled WGS sequence"/>
</dbReference>
<evidence type="ECO:0000313" key="3">
    <source>
        <dbReference type="EMBL" id="CAL4793110.1"/>
    </source>
</evidence>
<name>A0A9P1D7S2_9DINO</name>